<proteinExistence type="predicted"/>
<dbReference type="PANTHER" id="PTHR36124:SF1">
    <property type="entry name" value="ER-BOUND OXYGENASE MPAB_MPAB'_RUBBER OXYGENASE CATALYTIC DOMAIN-CONTAINING PROTEIN"/>
    <property type="match status" value="1"/>
</dbReference>
<organism evidence="2 3">
    <name type="scientific">Mycena venus</name>
    <dbReference type="NCBI Taxonomy" id="2733690"/>
    <lineage>
        <taxon>Eukaryota</taxon>
        <taxon>Fungi</taxon>
        <taxon>Dikarya</taxon>
        <taxon>Basidiomycota</taxon>
        <taxon>Agaricomycotina</taxon>
        <taxon>Agaricomycetes</taxon>
        <taxon>Agaricomycetidae</taxon>
        <taxon>Agaricales</taxon>
        <taxon>Marasmiineae</taxon>
        <taxon>Mycenaceae</taxon>
        <taxon>Mycena</taxon>
    </lineage>
</organism>
<dbReference type="AlphaFoldDB" id="A0A8H6WUP2"/>
<accession>A0A8H6WUP2</accession>
<evidence type="ECO:0000259" key="1">
    <source>
        <dbReference type="Pfam" id="PF09995"/>
    </source>
</evidence>
<dbReference type="Pfam" id="PF09995">
    <property type="entry name" value="MPAB_Lcp_cat"/>
    <property type="match status" value="1"/>
</dbReference>
<protein>
    <recommendedName>
        <fullName evidence="1">ER-bound oxygenase mpaB/mpaB'/Rubber oxygenase catalytic domain-containing protein</fullName>
    </recommendedName>
</protein>
<dbReference type="InterPro" id="IPR018713">
    <property type="entry name" value="MPAB/Lcp_cat_dom"/>
</dbReference>
<name>A0A8H6WUP2_9AGAR</name>
<dbReference type="Proteomes" id="UP000620124">
    <property type="component" value="Unassembled WGS sequence"/>
</dbReference>
<dbReference type="PANTHER" id="PTHR36124">
    <property type="match status" value="1"/>
</dbReference>
<dbReference type="InterPro" id="IPR046366">
    <property type="entry name" value="MPAB"/>
</dbReference>
<evidence type="ECO:0000313" key="2">
    <source>
        <dbReference type="EMBL" id="KAF7328936.1"/>
    </source>
</evidence>
<dbReference type="EMBL" id="JACAZI010000034">
    <property type="protein sequence ID" value="KAF7328936.1"/>
    <property type="molecule type" value="Genomic_DNA"/>
</dbReference>
<dbReference type="GO" id="GO:0016491">
    <property type="term" value="F:oxidoreductase activity"/>
    <property type="evidence" value="ECO:0007669"/>
    <property type="project" value="InterPro"/>
</dbReference>
<dbReference type="OrthoDB" id="545169at2759"/>
<feature type="domain" description="ER-bound oxygenase mpaB/mpaB'/Rubber oxygenase catalytic" evidence="1">
    <location>
        <begin position="160"/>
        <end position="285"/>
    </location>
</feature>
<reference evidence="2" key="1">
    <citation type="submission" date="2020-05" db="EMBL/GenBank/DDBJ databases">
        <title>Mycena genomes resolve the evolution of fungal bioluminescence.</title>
        <authorList>
            <person name="Tsai I.J."/>
        </authorList>
    </citation>
    <scope>NUCLEOTIDE SEQUENCE</scope>
    <source>
        <strain evidence="2">CCC161011</strain>
    </source>
</reference>
<evidence type="ECO:0000313" key="3">
    <source>
        <dbReference type="Proteomes" id="UP000620124"/>
    </source>
</evidence>
<keyword evidence="3" id="KW-1185">Reference proteome</keyword>
<comment type="caution">
    <text evidence="2">The sequence shown here is derived from an EMBL/GenBank/DDBJ whole genome shotgun (WGS) entry which is preliminary data.</text>
</comment>
<sequence length="422" mass="48437">MSFLTRLPLFLYTKSSLVCALAVVYLSVVRSLRWRRYNAIHKKYSAKFRAKTLTPEEAQEVIQLSFMYDMPTLSEYSLAFALFKTYAIPTISKLLLDTKQLASQALVARRYADTEILIGTWIACPLAGRLITAEPEAPANDPRASIALARVNWLHSKYKISNEDYLYTLGLFAFEPGTWAARYGWRPLSPLERHASFVYWAEIGRKMNIKNIPNTAEEFQAWLRTYEEEHMVPAQSNYDVAKHTTDELLFPVPETFGLRSFFEGLTRSLLEDIVRVAMMQPEAPKYAKYLVRGTLGLFAFIERYLLLPRRKPFAVVQVDLPKIDSDSAAAPRLHPNKYASKPWYKPRSRGLGGFLLDRLQVFIRMYDDVPRPEYKCEGYRLHEVGPLRFEQEGHEQVMKMAAELQGCPVVDAWKHGSKTTAG</sequence>
<gene>
    <name evidence="2" type="ORF">MVEN_02523500</name>
</gene>